<dbReference type="Pfam" id="PF13546">
    <property type="entry name" value="DDE_5"/>
    <property type="match status" value="1"/>
</dbReference>
<feature type="domain" description="Transposase IS701-like DDE" evidence="1">
    <location>
        <begin position="7"/>
        <end position="76"/>
    </location>
</feature>
<dbReference type="eggNOG" id="COG5659">
    <property type="taxonomic scope" value="Bacteria"/>
</dbReference>
<keyword evidence="3" id="KW-1185">Reference proteome</keyword>
<evidence type="ECO:0000259" key="1">
    <source>
        <dbReference type="Pfam" id="PF13546"/>
    </source>
</evidence>
<organism evidence="2 3">
    <name type="scientific">Acidiphilium cryptum (strain JF-5)</name>
    <dbReference type="NCBI Taxonomy" id="349163"/>
    <lineage>
        <taxon>Bacteria</taxon>
        <taxon>Pseudomonadati</taxon>
        <taxon>Pseudomonadota</taxon>
        <taxon>Alphaproteobacteria</taxon>
        <taxon>Acetobacterales</taxon>
        <taxon>Acidocellaceae</taxon>
        <taxon>Acidiphilium</taxon>
    </lineage>
</organism>
<dbReference type="STRING" id="349163.Acry_0389"/>
<accession>A5FVI2</accession>
<dbReference type="EMBL" id="CP000697">
    <property type="protein sequence ID" value="ABQ29614.1"/>
    <property type="molecule type" value="Genomic_DNA"/>
</dbReference>
<gene>
    <name evidence="2" type="ordered locus">Acry_0389</name>
</gene>
<dbReference type="AlphaFoldDB" id="A5FVI2"/>
<dbReference type="HOGENOM" id="CLU_2165475_0_0_5"/>
<sequence length="110" mass="11351">MGCGGVSRHRARLCLENFATPEGVPVVDVTGVLKMGKTSRGVARQYAGSAGKIANGRVGMLAAYVSAHAMPLSIGLSICRSVGAAILQGLPQPAFLTLSLSSRSPPWRST</sequence>
<protein>
    <recommendedName>
        <fullName evidence="1">Transposase IS701-like DDE domain-containing protein</fullName>
    </recommendedName>
</protein>
<name>A5FVI2_ACICJ</name>
<evidence type="ECO:0000313" key="3">
    <source>
        <dbReference type="Proteomes" id="UP000000245"/>
    </source>
</evidence>
<dbReference type="Proteomes" id="UP000000245">
    <property type="component" value="Chromosome"/>
</dbReference>
<dbReference type="KEGG" id="acr:Acry_0389"/>
<proteinExistence type="predicted"/>
<dbReference type="InterPro" id="IPR038721">
    <property type="entry name" value="IS701-like_DDE_dom"/>
</dbReference>
<reference evidence="2 3" key="1">
    <citation type="submission" date="2007-05" db="EMBL/GenBank/DDBJ databases">
        <title>Complete sequence of chromosome of Acidiphilium cryptum JF-5.</title>
        <authorList>
            <consortium name="US DOE Joint Genome Institute"/>
            <person name="Copeland A."/>
            <person name="Lucas S."/>
            <person name="Lapidus A."/>
            <person name="Barry K."/>
            <person name="Detter J.C."/>
            <person name="Glavina del Rio T."/>
            <person name="Hammon N."/>
            <person name="Israni S."/>
            <person name="Dalin E."/>
            <person name="Tice H."/>
            <person name="Pitluck S."/>
            <person name="Sims D."/>
            <person name="Brettin T."/>
            <person name="Bruce D."/>
            <person name="Han C."/>
            <person name="Schmutz J."/>
            <person name="Larimer F."/>
            <person name="Land M."/>
            <person name="Hauser L."/>
            <person name="Kyrpides N."/>
            <person name="Kim E."/>
            <person name="Magnuson T."/>
            <person name="Richardson P."/>
        </authorList>
    </citation>
    <scope>NUCLEOTIDE SEQUENCE [LARGE SCALE GENOMIC DNA]</scope>
    <source>
        <strain evidence="2 3">JF-5</strain>
    </source>
</reference>
<evidence type="ECO:0000313" key="2">
    <source>
        <dbReference type="EMBL" id="ABQ29614.1"/>
    </source>
</evidence>